<name>A0ABT9ILF7_9MICC</name>
<dbReference type="PANTHER" id="PTHR44196:SF2">
    <property type="entry name" value="SHORT-CHAIN DEHYDROGENASE-RELATED"/>
    <property type="match status" value="1"/>
</dbReference>
<dbReference type="CDD" id="cd05233">
    <property type="entry name" value="SDR_c"/>
    <property type="match status" value="1"/>
</dbReference>
<dbReference type="Pfam" id="PF00106">
    <property type="entry name" value="adh_short"/>
    <property type="match status" value="1"/>
</dbReference>
<dbReference type="InterPro" id="IPR002347">
    <property type="entry name" value="SDR_fam"/>
</dbReference>
<dbReference type="Proteomes" id="UP001232725">
    <property type="component" value="Unassembled WGS sequence"/>
</dbReference>
<sequence>MTARADAFTALVTGASSGLGAEFARQLAEEGYHLILVARDAERLGAVAAPLERDYGITAEVLPADLTDDDGVAAVVARLTDASRPVEVLVNNAGIGLAHSFEKNPIEVEKRHLRLHVQTTLELSHAALQGMLARGSGRLVNVASVAAFATRGTYGAAKAWELSFSRWANVNYGPSGVQVTAVCPGFVHTEFHQRMGIDKAAMPRWMWLDARNVVREGLADNLRGKAVSIPSLRYKVVVAATRFLPARFTRGPERRPLERTD</sequence>
<dbReference type="PANTHER" id="PTHR44196">
    <property type="entry name" value="DEHYDROGENASE/REDUCTASE SDR FAMILY MEMBER 7B"/>
    <property type="match status" value="1"/>
</dbReference>
<evidence type="ECO:0000313" key="5">
    <source>
        <dbReference type="Proteomes" id="UP001232725"/>
    </source>
</evidence>
<protein>
    <submittedName>
        <fullName evidence="4">SDR family oxidoreductase</fullName>
        <ecNumber evidence="4">1.-.-.-</ecNumber>
    </submittedName>
</protein>
<reference evidence="4 5" key="1">
    <citation type="submission" date="2023-08" db="EMBL/GenBank/DDBJ databases">
        <title>Arthrobacter horti sp. nov., isolated from forest soil.</title>
        <authorList>
            <person name="Park M."/>
        </authorList>
    </citation>
    <scope>NUCLEOTIDE SEQUENCE [LARGE SCALE GENOMIC DNA]</scope>
    <source>
        <strain evidence="4 5">YJM1</strain>
    </source>
</reference>
<comment type="caution">
    <text evidence="4">The sequence shown here is derived from an EMBL/GenBank/DDBJ whole genome shotgun (WGS) entry which is preliminary data.</text>
</comment>
<keyword evidence="5" id="KW-1185">Reference proteome</keyword>
<dbReference type="PRINTS" id="PR00081">
    <property type="entry name" value="GDHRDH"/>
</dbReference>
<evidence type="ECO:0000256" key="1">
    <source>
        <dbReference type="ARBA" id="ARBA00006484"/>
    </source>
</evidence>
<comment type="similarity">
    <text evidence="1 3">Belongs to the short-chain dehydrogenases/reductases (SDR) family.</text>
</comment>
<organism evidence="4 5">
    <name type="scientific">Arthrobacter horti</name>
    <dbReference type="NCBI Taxonomy" id="3068273"/>
    <lineage>
        <taxon>Bacteria</taxon>
        <taxon>Bacillati</taxon>
        <taxon>Actinomycetota</taxon>
        <taxon>Actinomycetes</taxon>
        <taxon>Micrococcales</taxon>
        <taxon>Micrococcaceae</taxon>
        <taxon>Arthrobacter</taxon>
    </lineage>
</organism>
<gene>
    <name evidence="4" type="ORF">Q9R02_04555</name>
</gene>
<evidence type="ECO:0000256" key="3">
    <source>
        <dbReference type="RuleBase" id="RU000363"/>
    </source>
</evidence>
<dbReference type="EMBL" id="JAVALS010000002">
    <property type="protein sequence ID" value="MDP5226421.1"/>
    <property type="molecule type" value="Genomic_DNA"/>
</dbReference>
<dbReference type="EC" id="1.-.-.-" evidence="4"/>
<accession>A0ABT9ILF7</accession>
<dbReference type="GO" id="GO:0016491">
    <property type="term" value="F:oxidoreductase activity"/>
    <property type="evidence" value="ECO:0007669"/>
    <property type="project" value="UniProtKB-KW"/>
</dbReference>
<dbReference type="PRINTS" id="PR00080">
    <property type="entry name" value="SDRFAMILY"/>
</dbReference>
<dbReference type="RefSeq" id="WP_305995472.1">
    <property type="nucleotide sequence ID" value="NZ_JAVALS010000002.1"/>
</dbReference>
<dbReference type="InterPro" id="IPR036291">
    <property type="entry name" value="NAD(P)-bd_dom_sf"/>
</dbReference>
<dbReference type="PIRSF" id="PIRSF000126">
    <property type="entry name" value="11-beta-HSD1"/>
    <property type="match status" value="1"/>
</dbReference>
<evidence type="ECO:0000256" key="2">
    <source>
        <dbReference type="ARBA" id="ARBA00023002"/>
    </source>
</evidence>
<evidence type="ECO:0000313" key="4">
    <source>
        <dbReference type="EMBL" id="MDP5226421.1"/>
    </source>
</evidence>
<proteinExistence type="inferred from homology"/>
<dbReference type="SUPFAM" id="SSF51735">
    <property type="entry name" value="NAD(P)-binding Rossmann-fold domains"/>
    <property type="match status" value="1"/>
</dbReference>
<keyword evidence="2 4" id="KW-0560">Oxidoreductase</keyword>
<dbReference type="Gene3D" id="3.40.50.720">
    <property type="entry name" value="NAD(P)-binding Rossmann-like Domain"/>
    <property type="match status" value="1"/>
</dbReference>